<dbReference type="InterPro" id="IPR000504">
    <property type="entry name" value="RRM_dom"/>
</dbReference>
<organism evidence="6 7">
    <name type="scientific">Cyphomyrmex costatus</name>
    <dbReference type="NCBI Taxonomy" id="456900"/>
    <lineage>
        <taxon>Eukaryota</taxon>
        <taxon>Metazoa</taxon>
        <taxon>Ecdysozoa</taxon>
        <taxon>Arthropoda</taxon>
        <taxon>Hexapoda</taxon>
        <taxon>Insecta</taxon>
        <taxon>Pterygota</taxon>
        <taxon>Neoptera</taxon>
        <taxon>Endopterygota</taxon>
        <taxon>Hymenoptera</taxon>
        <taxon>Apocrita</taxon>
        <taxon>Aculeata</taxon>
        <taxon>Formicoidea</taxon>
        <taxon>Formicidae</taxon>
        <taxon>Myrmicinae</taxon>
        <taxon>Cyphomyrmex</taxon>
    </lineage>
</organism>
<dbReference type="SUPFAM" id="SSF54928">
    <property type="entry name" value="RNA-binding domain, RBD"/>
    <property type="match status" value="1"/>
</dbReference>
<dbReference type="SMART" id="SM00256">
    <property type="entry name" value="FBOX"/>
    <property type="match status" value="1"/>
</dbReference>
<dbReference type="EMBL" id="KQ977329">
    <property type="protein sequence ID" value="KYN03547.1"/>
    <property type="molecule type" value="Genomic_DNA"/>
</dbReference>
<dbReference type="GO" id="GO:0003723">
    <property type="term" value="F:RNA binding"/>
    <property type="evidence" value="ECO:0007669"/>
    <property type="project" value="UniProtKB-UniRule"/>
</dbReference>
<dbReference type="SMART" id="SM00360">
    <property type="entry name" value="RRM"/>
    <property type="match status" value="1"/>
</dbReference>
<evidence type="ECO:0000313" key="6">
    <source>
        <dbReference type="EMBL" id="KYN03547.1"/>
    </source>
</evidence>
<dbReference type="GO" id="GO:0019005">
    <property type="term" value="C:SCF ubiquitin ligase complex"/>
    <property type="evidence" value="ECO:0007669"/>
    <property type="project" value="TreeGrafter"/>
</dbReference>
<dbReference type="InterPro" id="IPR057207">
    <property type="entry name" value="FBXL15_LRR"/>
</dbReference>
<evidence type="ECO:0000256" key="1">
    <source>
        <dbReference type="ARBA" id="ARBA00022786"/>
    </source>
</evidence>
<dbReference type="SUPFAM" id="SSF52047">
    <property type="entry name" value="RNI-like"/>
    <property type="match status" value="1"/>
</dbReference>
<dbReference type="SMART" id="SM00367">
    <property type="entry name" value="LRR_CC"/>
    <property type="match status" value="5"/>
</dbReference>
<dbReference type="InterPro" id="IPR036047">
    <property type="entry name" value="F-box-like_dom_sf"/>
</dbReference>
<dbReference type="Gene3D" id="3.80.10.10">
    <property type="entry name" value="Ribonuclease Inhibitor"/>
    <property type="match status" value="1"/>
</dbReference>
<dbReference type="Gene3D" id="1.20.1280.50">
    <property type="match status" value="1"/>
</dbReference>
<dbReference type="SUPFAM" id="SSF81383">
    <property type="entry name" value="F-box domain"/>
    <property type="match status" value="1"/>
</dbReference>
<dbReference type="InterPro" id="IPR001810">
    <property type="entry name" value="F-box_dom"/>
</dbReference>
<evidence type="ECO:0000259" key="5">
    <source>
        <dbReference type="PROSITE" id="PS50181"/>
    </source>
</evidence>
<feature type="domain" description="F-box" evidence="5">
    <location>
        <begin position="124"/>
        <end position="171"/>
    </location>
</feature>
<dbReference type="Pfam" id="PF00646">
    <property type="entry name" value="F-box"/>
    <property type="match status" value="1"/>
</dbReference>
<sequence>MIDGVPIRKLFISNLAERTTFKDLRCYFSKYGNVESCYLRRNHGKSNYAFVTFTEVADAIKAMQDGSRKQIRLHNRDLRVMAADSWHQPDSMDQRLYNIGKELNKISERKEQYVHKYLQNDSENVSIHMLNDDCLRHIFLFLPIVDRVRIEIVCKRWRDLSQDSWHMVKTLNLSPSTWGFSHNHVIHTALLRKILLKCGRFLTRIDLDEPLHYLSQSTLTIIGKFCPNLTSINITALTVCASGIRTLANNCRNLIKFCLGPSTYSCDNELKYLFKQNRNLECLVITRNNILGKSLLFLPEQTVHTIILDRLDYLQDNHLSMALRKLENLTHLAINECLGIAKHTLEIIGQHCKNLKILELNGNFPSVQTADMLYLVHLINLHDLKITYNPKISDDFFTDLVQHCQQLINVDITGCCNVSDAGLAAIATLVKLEKLIVSYIDQVTDEGLENICGLKELECRRCSFSDRGIIMLIRSSPQLKLLDLSGCNYIRDTTLKVAKDACSRRTNNVMLKMIIGGTSIFDDDSLEKLPPLLHIVNVDLSDLSSISTMYLMDDLESWRDEDSDTEYSDTEYSL</sequence>
<dbReference type="InterPro" id="IPR012677">
    <property type="entry name" value="Nucleotide-bd_a/b_plait_sf"/>
</dbReference>
<gene>
    <name evidence="6" type="ORF">ALC62_05674</name>
</gene>
<dbReference type="PANTHER" id="PTHR13318:SF95">
    <property type="entry name" value="F-BOX PROTEIN YLR352W"/>
    <property type="match status" value="1"/>
</dbReference>
<feature type="domain" description="RRM" evidence="4">
    <location>
        <begin position="8"/>
        <end position="85"/>
    </location>
</feature>
<keyword evidence="7" id="KW-1185">Reference proteome</keyword>
<evidence type="ECO:0000256" key="2">
    <source>
        <dbReference type="ARBA" id="ARBA00022884"/>
    </source>
</evidence>
<dbReference type="Proteomes" id="UP000078542">
    <property type="component" value="Unassembled WGS sequence"/>
</dbReference>
<dbReference type="Gene3D" id="3.30.70.330">
    <property type="match status" value="1"/>
</dbReference>
<dbReference type="STRING" id="456900.A0A195CSP2"/>
<dbReference type="Pfam" id="PF25372">
    <property type="entry name" value="DUF7885"/>
    <property type="match status" value="1"/>
</dbReference>
<proteinExistence type="predicted"/>
<dbReference type="InterPro" id="IPR035979">
    <property type="entry name" value="RBD_domain_sf"/>
</dbReference>
<evidence type="ECO:0000256" key="3">
    <source>
        <dbReference type="PROSITE-ProRule" id="PRU00176"/>
    </source>
</evidence>
<name>A0A195CSP2_9HYME</name>
<dbReference type="PROSITE" id="PS50102">
    <property type="entry name" value="RRM"/>
    <property type="match status" value="1"/>
</dbReference>
<keyword evidence="2 3" id="KW-0694">RNA-binding</keyword>
<keyword evidence="1" id="KW-0833">Ubl conjugation pathway</keyword>
<protein>
    <submittedName>
        <fullName evidence="6">Putative RNA-binding protein EEED8.10</fullName>
    </submittedName>
</protein>
<dbReference type="GO" id="GO:0031146">
    <property type="term" value="P:SCF-dependent proteasomal ubiquitin-dependent protein catabolic process"/>
    <property type="evidence" value="ECO:0007669"/>
    <property type="project" value="TreeGrafter"/>
</dbReference>
<dbReference type="InterPro" id="IPR006553">
    <property type="entry name" value="Leu-rich_rpt_Cys-con_subtyp"/>
</dbReference>
<evidence type="ECO:0000259" key="4">
    <source>
        <dbReference type="PROSITE" id="PS50102"/>
    </source>
</evidence>
<dbReference type="AlphaFoldDB" id="A0A195CSP2"/>
<dbReference type="PROSITE" id="PS50181">
    <property type="entry name" value="FBOX"/>
    <property type="match status" value="1"/>
</dbReference>
<dbReference type="CDD" id="cd00590">
    <property type="entry name" value="RRM_SF"/>
    <property type="match status" value="1"/>
</dbReference>
<evidence type="ECO:0000313" key="7">
    <source>
        <dbReference type="Proteomes" id="UP000078542"/>
    </source>
</evidence>
<accession>A0A195CSP2</accession>
<dbReference type="PANTHER" id="PTHR13318">
    <property type="entry name" value="PARTNER OF PAIRED, ISOFORM B-RELATED"/>
    <property type="match status" value="1"/>
</dbReference>
<dbReference type="Pfam" id="PF00076">
    <property type="entry name" value="RRM_1"/>
    <property type="match status" value="1"/>
</dbReference>
<dbReference type="InterPro" id="IPR032675">
    <property type="entry name" value="LRR_dom_sf"/>
</dbReference>
<reference evidence="6 7" key="1">
    <citation type="submission" date="2016-03" db="EMBL/GenBank/DDBJ databases">
        <title>Cyphomyrmex costatus WGS genome.</title>
        <authorList>
            <person name="Nygaard S."/>
            <person name="Hu H."/>
            <person name="Boomsma J."/>
            <person name="Zhang G."/>
        </authorList>
    </citation>
    <scope>NUCLEOTIDE SEQUENCE [LARGE SCALE GENOMIC DNA]</scope>
    <source>
        <strain evidence="6">MS0001</strain>
        <tissue evidence="6">Whole body</tissue>
    </source>
</reference>